<dbReference type="AlphaFoldDB" id="A0A840LAT6"/>
<gene>
    <name evidence="1" type="ORF">HNP55_001758</name>
</gene>
<sequence length="73" mass="7994">MTVALEQAPQALHLRAWESAHLRVRGGTLWLTQDGKPDDLFLASGQQLLLLGPACYRLGALDRSGAELILQKN</sequence>
<evidence type="ECO:0008006" key="3">
    <source>
        <dbReference type="Google" id="ProtNLM"/>
    </source>
</evidence>
<reference evidence="1 2" key="1">
    <citation type="submission" date="2020-08" db="EMBL/GenBank/DDBJ databases">
        <title>Functional genomics of gut bacteria from endangered species of beetles.</title>
        <authorList>
            <person name="Carlos-Shanley C."/>
        </authorList>
    </citation>
    <scope>NUCLEOTIDE SEQUENCE [LARGE SCALE GENOMIC DNA]</scope>
    <source>
        <strain evidence="1 2">S00239</strain>
    </source>
</reference>
<protein>
    <recommendedName>
        <fullName evidence="3">DUF2917 family protein</fullName>
    </recommendedName>
</protein>
<keyword evidence="2" id="KW-1185">Reference proteome</keyword>
<proteinExistence type="predicted"/>
<name>A0A840LAT6_9BURK</name>
<dbReference type="Pfam" id="PF11142">
    <property type="entry name" value="DUF2917"/>
    <property type="match status" value="1"/>
</dbReference>
<evidence type="ECO:0000313" key="1">
    <source>
        <dbReference type="EMBL" id="MBB4843239.1"/>
    </source>
</evidence>
<organism evidence="1 2">
    <name type="scientific">Roseateles oligotrophus</name>
    <dbReference type="NCBI Taxonomy" id="1769250"/>
    <lineage>
        <taxon>Bacteria</taxon>
        <taxon>Pseudomonadati</taxon>
        <taxon>Pseudomonadota</taxon>
        <taxon>Betaproteobacteria</taxon>
        <taxon>Burkholderiales</taxon>
        <taxon>Sphaerotilaceae</taxon>
        <taxon>Roseateles</taxon>
    </lineage>
</organism>
<accession>A0A840LAT6</accession>
<dbReference type="InterPro" id="IPR021317">
    <property type="entry name" value="DUF2917"/>
</dbReference>
<dbReference type="Proteomes" id="UP000562027">
    <property type="component" value="Unassembled WGS sequence"/>
</dbReference>
<dbReference type="EMBL" id="JACHLP010000003">
    <property type="protein sequence ID" value="MBB4843239.1"/>
    <property type="molecule type" value="Genomic_DNA"/>
</dbReference>
<dbReference type="RefSeq" id="WP_184298308.1">
    <property type="nucleotide sequence ID" value="NZ_JACHLP010000003.1"/>
</dbReference>
<comment type="caution">
    <text evidence="1">The sequence shown here is derived from an EMBL/GenBank/DDBJ whole genome shotgun (WGS) entry which is preliminary data.</text>
</comment>
<evidence type="ECO:0000313" key="2">
    <source>
        <dbReference type="Proteomes" id="UP000562027"/>
    </source>
</evidence>